<dbReference type="SUPFAM" id="SSF57567">
    <property type="entry name" value="Serine protease inhibitors"/>
    <property type="match status" value="6"/>
</dbReference>
<gene>
    <name evidence="10" type="primary">Fcgbp_2</name>
    <name evidence="10" type="ORF">GTO95_0003859</name>
</gene>
<dbReference type="PANTHER" id="PTHR11339">
    <property type="entry name" value="EXTRACELLULAR MATRIX GLYCOPROTEIN RELATED"/>
    <property type="match status" value="1"/>
</dbReference>
<sequence>MTNFRANSYGPRFELLIASYRSKATVKVEVQALGFSKTVTVNKGATERVVLPNAAELQGTGYCTKTVRVTSDYEVSVVAYNTKTSTGDSAVVYPTPQLGREYVIFTPNTGVSDMDKMAVVINGKDANQVEIIPREQITINRVGYKPGSKITVSLAPYQLYQLKSRCTLTGTRVKAQQPVAVLAGHQCSVRTQYCNHVYEQLVPVDRFSTRFLVPPMNALPSKDLVHVVAAEDKTLVRIGKGSATESRTLMAGDVWDAGVGAFAPLSIESDRRVMVMYYGGGGQYDPYLINVMPTAEFANQWVADTQGGFNSEAAIVIEADGVGSLKADGRSLNPQKKWERFSADSKYVWSSLDLAASERHWVISSDALMAVYVYGGKPHDGYGNTGVCYSAPAPTPPPDPCAAVKCREKEECHAGVCKHISKATCEAVGDPHYTTFDGRKFDFQGTCSYTLSATRSDAGGLEQFTVTAKNENRGNTKVSFVRTVTITVYGQTISISKYDSGKVGVNGISSNLPVTLVNGKLRVARSGRYALLTTDFELQVMYDWNMALFITVPSSYFRLLGGLCGNYNGDRGDEFSNPRGELVTAVLDFASSWKVEDKDLFCHHHCNGECPSCSLTLQEKYRGEDFCGLMAKKDGPFAGCHATLNPEKYVDNCVYDVCINKGYRKFLCEALESYADACRREGAKLTGSWRTLASCPLDCPENSHYEACGSACPASCGDLDAPARCQLPCAETCVCDSGFVLSGSSCVQKGACGCSHEGQYYTPGQEFWADERCGRRCTCQARTGTVACVSAGCKSSEVCDLRDGVRGCYPASFATCEASGDPHYRSFDGKTFDFQGTCTYQMAKLCGSAAGLVPFEVHLQNENRGQNKAVAFTKMVRILVYGHEIIMSKDSPGRVMFNQLYVNLPFYLEDNKLSIYRSGFAGVVRTSFGMTVSFNWNSYFSVTLPSTYSGAVCGLCGNWNGNRADDMLMPDRSPASTPTAFGHSWKVKDDPGCSSDCKGGVCPSCDPGQRRAYEGVDFCGRITDRSGPFKDCHAKVEPQLYFDNCVFDVCLYRGHSSALCEALTAYTTACQSAGATVALWRSDRLCPPSCKENSHYSVCASGCPLTCRDLSSAQTCAGTPCREGCECDDGFLLSDGHCVPVADCGCVHEGRYYKAGEVFFPWGLCSNRCVCQQGGAVACDETAACGPNEKCVLKDGVQGCHPAGTGTCWIAGNTRYRSFDGRSFSLFGNCVYRVAEAVGKDGKLAPFLVTVHQESALGVTVTRSVAIRAYGYELTLLPGLSWEVGGVRANLPLSLEDGKVSAYQSGIHIIAETDFGLKVSYDGASSVVFNVPSTYKGALGGLCGNYNDNKADDFVLPGGTQAGSVDAFAAGWVPAEEQPKCVTGCGTDCPGTDDKKKPEAEKETACGMLRSAKGPFAGCHAAVPPADYFDDCVQEMITEGGNQDTLCRHIQKYVAACQAAGGSIGVWRSDKFCPLKCPANSHYELCADTCAATCASLSQAIRCPRCQEGCQCDEGFVFTAGACVPLESCGCMAEGRYYKSGEAVLQKACSELCTCKAGVLSCGRADCASDEACEVRNGVMGCYSKDPCQNTKCRQKEDCIVRDTQAVCVAQSKASCWAMGDPHYQSFDGKPFSFQGTCSYILARTTGRDPTLTPFSILNKNEVRGNADGSFVKLVTVQVKGHEIAILRGERGRVRVDGISSNLPVSLESGSIRIVQSGIRAVLETDFGLEVVFDWTTLFMVTVSSSYYDNLEGLCGNYNADTGDDHMAATGVLVTNITEWARSWSLPDRDPFCWHYCQGSCPTCADADQELYRGQRFCGLIEDKSGPFAQCHGALKPQLFADNCLYDVCLNRGRQEVYCQALSNYVSACRAAGASVSAKWRELAKCPLNCPQNSHYEFCGSPCPATCAEPKPRSPCPLACTESCQCDEGFVLSGDRCVSAKTGCGCTHGERYYLPGEAFWADARCQQQCACDGATQTVSCRPRGCKASEQCKVVDGVQDCYPLSYQTCTATGDPHFRSFDGRRFDFQGTCVYRLAGVCSKDPSLPAFDVTLENNNRGSQLVSFARVVSAKVLDRTVTISQDYRGRILVDGILTSLPFYFNGSQASVYRSGAFAVLETHFGLKVQFDWSSAVSVTVPSTYAGATCGLCGNYNGNLGDDLLLPGGQAAQSPTHFGNSQRVGDTPGCSPECRDCPEPPPKPGPGEKPPPYLTDCDVIRSAGGPLQDCLARVDSAHYHESCVFDLRLHQGLQRAACDVIAAYVKECQDAGGKIEPWRRNDFCAPSCPRNSEYTTCGPGCPATCADMAAPRGCAAGCREGCHCQCVPLQDCGCTHESRYYPSGATFYPRGDCTQRCSCLAGAVSCSAASCGPQETCKVLAGVQACHPRGYASCTVSGNSHYLTFDGVRYDFQGACGYTLAQVSGSAAAGLARFSVQLQKEQAGAGRLAVPRSVAVSVYEVSVVLEKSLPWQIRVNGVRINLPFSLAGGKLRVSQAGKGIVLQADFGLTVTYDLQQTVSVTVPSTYSGQLVGACGNYNGRVDDEFALPSGAPAGSASEFGVAWRLEGDQELCGDGCLAGGCPKPGDKDKEALKKPDKCGLISSSQGPLAACHSVLPPAGFVENCVSDSFAAEGKMEAVCLGIQAYVTACQEAGVMLKNWRSNSFCPFSCPAKSHYALCADTCRSSCPAITSPPTCAQTCAEGCECDAGFVADGNKCVEVQDCGCDLAGMYLKGGQVVYRNDCTQRCSCDTRHGAVCEAHSCTADTQCGVRNGALGCYPTHATCTLSQGSVGSFDGANSTLKIGGHFDVAVHPASQLSSVGRFRVVAGVRVCGQDQPTLGVVFGFFGETLVTVSSKQKVWVNGQPVTLPWKAGEKLTVTLAEGAVVVVHDGKAVMRLNAAGDLSVTVPNELIGGVKGLCGTYNNDDGDDRRTRDSLLTAAELEFIRSWQAEDFLPQCVSWDRANLASDCDVSAGCGVSPRPPGETTHCYWATARRRAIAGLMNEREKTSPSSSSPGRESALPEEPPTGTGGAQFWPLYFHSPPCQTPMWKRSEVRPELPQGAGAWLLPPLRPLVVSQASCLEKQYEKGALLGQGGFGSVYAGVRKADGLPVAIKYILKSKVEEHLEIPGEPQPLPLEVALMKLVGVAPCCPHILQLLAWFDLRRHYVLVLERPQPCLDLYEFSLEQGGKLDEPLARGVLRQLLQALRHCQARGVLHRDIKPENILVQTDSQQVKLIDFGCGDLLQDCSYKEFAGTEEYAPPEWVLEGQYQAAPLTVWSLGVLLFNMVCGYEPFKNELKILEGRLRFRRGISVGCRNLIRWCLSVDPEKRPTLEQILLHPWME</sequence>
<dbReference type="Pfam" id="PF00069">
    <property type="entry name" value="Pkinase"/>
    <property type="match status" value="1"/>
</dbReference>
<dbReference type="InterPro" id="IPR011009">
    <property type="entry name" value="Kinase-like_dom_sf"/>
</dbReference>
<dbReference type="PROSITE" id="PS00108">
    <property type="entry name" value="PROTEIN_KINASE_ST"/>
    <property type="match status" value="1"/>
</dbReference>
<dbReference type="SMART" id="SM00215">
    <property type="entry name" value="VWC_out"/>
    <property type="match status" value="5"/>
</dbReference>
<dbReference type="Pfam" id="PF00094">
    <property type="entry name" value="VWD"/>
    <property type="match status" value="7"/>
</dbReference>
<dbReference type="InterPro" id="IPR014853">
    <property type="entry name" value="VWF/SSPO/ZAN-like_Cys-rich_dom"/>
</dbReference>
<evidence type="ECO:0000259" key="9">
    <source>
        <dbReference type="PROSITE" id="PS51233"/>
    </source>
</evidence>
<dbReference type="InterPro" id="IPR000719">
    <property type="entry name" value="Prot_kinase_dom"/>
</dbReference>
<dbReference type="SMART" id="SM00220">
    <property type="entry name" value="S_TKc"/>
    <property type="match status" value="1"/>
</dbReference>
<dbReference type="Pfam" id="PF12714">
    <property type="entry name" value="TILa"/>
    <property type="match status" value="5"/>
</dbReference>
<dbReference type="Pfam" id="PF08742">
    <property type="entry name" value="C8"/>
    <property type="match status" value="6"/>
</dbReference>
<protein>
    <submittedName>
        <fullName evidence="10">FCGBP protein</fullName>
    </submittedName>
</protein>
<dbReference type="EMBL" id="JAAWVO010021027">
    <property type="protein sequence ID" value="MBN3315399.1"/>
    <property type="molecule type" value="Genomic_DNA"/>
</dbReference>
<dbReference type="InterPro" id="IPR025615">
    <property type="entry name" value="TILa_dom"/>
</dbReference>
<proteinExistence type="predicted"/>
<keyword evidence="1" id="KW-0677">Repeat</keyword>
<dbReference type="SMART" id="SM00832">
    <property type="entry name" value="C8"/>
    <property type="match status" value="6"/>
</dbReference>
<dbReference type="GO" id="GO:0004672">
    <property type="term" value="F:protein kinase activity"/>
    <property type="evidence" value="ECO:0007669"/>
    <property type="project" value="InterPro"/>
</dbReference>
<feature type="domain" description="Protein kinase" evidence="8">
    <location>
        <begin position="3078"/>
        <end position="3334"/>
    </location>
</feature>
<dbReference type="InterPro" id="IPR008271">
    <property type="entry name" value="Ser/Thr_kinase_AS"/>
</dbReference>
<keyword evidence="4" id="KW-1015">Disulfide bond</keyword>
<dbReference type="InterPro" id="IPR001846">
    <property type="entry name" value="VWF_type-D"/>
</dbReference>
<evidence type="ECO:0000256" key="4">
    <source>
        <dbReference type="ARBA" id="ARBA00023157"/>
    </source>
</evidence>
<dbReference type="Proteomes" id="UP000736164">
    <property type="component" value="Unassembled WGS sequence"/>
</dbReference>
<dbReference type="InterPro" id="IPR036084">
    <property type="entry name" value="Ser_inhib-like_sf"/>
</dbReference>
<evidence type="ECO:0000313" key="10">
    <source>
        <dbReference type="EMBL" id="MBN3315399.1"/>
    </source>
</evidence>
<dbReference type="SMART" id="SM00216">
    <property type="entry name" value="VWD"/>
    <property type="match status" value="7"/>
</dbReference>
<dbReference type="CDD" id="cd19941">
    <property type="entry name" value="TIL"/>
    <property type="match status" value="6"/>
</dbReference>
<dbReference type="PROSITE" id="PS51233">
    <property type="entry name" value="VWFD"/>
    <property type="match status" value="7"/>
</dbReference>
<dbReference type="FunFam" id="2.10.25.10:FF:000055">
    <property type="entry name" value="alpha-tectorin isoform X1"/>
    <property type="match status" value="5"/>
</dbReference>
<feature type="compositionally biased region" description="Pro residues" evidence="7">
    <location>
        <begin position="2193"/>
        <end position="2206"/>
    </location>
</feature>
<dbReference type="PROSITE" id="PS00107">
    <property type="entry name" value="PROTEIN_KINASE_ATP"/>
    <property type="match status" value="1"/>
</dbReference>
<accession>A0A8J7NNT2</accession>
<comment type="caution">
    <text evidence="10">The sequence shown here is derived from an EMBL/GenBank/DDBJ whole genome shotgun (WGS) entry which is preliminary data.</text>
</comment>
<feature type="domain" description="VWFD" evidence="9">
    <location>
        <begin position="2775"/>
        <end position="2951"/>
    </location>
</feature>
<dbReference type="SUPFAM" id="SSF56112">
    <property type="entry name" value="Protein kinase-like (PK-like)"/>
    <property type="match status" value="1"/>
</dbReference>
<dbReference type="Pfam" id="PF17517">
    <property type="entry name" value="IgGFc_binding"/>
    <property type="match status" value="1"/>
</dbReference>
<evidence type="ECO:0000256" key="7">
    <source>
        <dbReference type="SAM" id="MobiDB-lite"/>
    </source>
</evidence>
<feature type="domain" description="VWFD" evidence="9">
    <location>
        <begin position="2006"/>
        <end position="2185"/>
    </location>
</feature>
<dbReference type="InterPro" id="IPR017441">
    <property type="entry name" value="Protein_kinase_ATP_BS"/>
</dbReference>
<feature type="non-terminal residue" evidence="10">
    <location>
        <position position="1"/>
    </location>
</feature>
<feature type="non-terminal residue" evidence="10">
    <location>
        <position position="3335"/>
    </location>
</feature>
<dbReference type="PROSITE" id="PS50011">
    <property type="entry name" value="PROTEIN_KINASE_DOM"/>
    <property type="match status" value="1"/>
</dbReference>
<dbReference type="CDD" id="cd14005">
    <property type="entry name" value="STKc_PIM"/>
    <property type="match status" value="1"/>
</dbReference>
<evidence type="ECO:0000256" key="6">
    <source>
        <dbReference type="PROSITE-ProRule" id="PRU10141"/>
    </source>
</evidence>
<evidence type="ECO:0000256" key="1">
    <source>
        <dbReference type="ARBA" id="ARBA00022737"/>
    </source>
</evidence>
<keyword evidence="5" id="KW-0325">Glycoprotein</keyword>
<dbReference type="InterPro" id="IPR002919">
    <property type="entry name" value="TIL_dom"/>
</dbReference>
<feature type="region of interest" description="Disordered" evidence="7">
    <location>
        <begin position="2169"/>
        <end position="2206"/>
    </location>
</feature>
<dbReference type="Gene3D" id="3.30.200.20">
    <property type="entry name" value="Phosphorylase Kinase, domain 1"/>
    <property type="match status" value="1"/>
</dbReference>
<feature type="binding site" evidence="6">
    <location>
        <position position="3111"/>
    </location>
    <ligand>
        <name>ATP</name>
        <dbReference type="ChEBI" id="CHEBI:30616"/>
    </ligand>
</feature>
<evidence type="ECO:0000256" key="2">
    <source>
        <dbReference type="ARBA" id="ARBA00022741"/>
    </source>
</evidence>
<dbReference type="PANTHER" id="PTHR11339:SF244">
    <property type="entry name" value="IGGFC-BINDING PROTEIN"/>
    <property type="match status" value="1"/>
</dbReference>
<dbReference type="Gene3D" id="2.10.25.10">
    <property type="entry name" value="Laminin"/>
    <property type="match status" value="6"/>
</dbReference>
<dbReference type="GO" id="GO:0005615">
    <property type="term" value="C:extracellular space"/>
    <property type="evidence" value="ECO:0007669"/>
    <property type="project" value="TreeGrafter"/>
</dbReference>
<organism evidence="10 11">
    <name type="scientific">Atractosteus spatula</name>
    <name type="common">Alligator gar</name>
    <name type="synonym">Lepisosteus spatula</name>
    <dbReference type="NCBI Taxonomy" id="7917"/>
    <lineage>
        <taxon>Eukaryota</taxon>
        <taxon>Metazoa</taxon>
        <taxon>Chordata</taxon>
        <taxon>Craniata</taxon>
        <taxon>Vertebrata</taxon>
        <taxon>Euteleostomi</taxon>
        <taxon>Actinopterygii</taxon>
        <taxon>Neopterygii</taxon>
        <taxon>Holostei</taxon>
        <taxon>Semionotiformes</taxon>
        <taxon>Lepisosteidae</taxon>
        <taxon>Atractosteus</taxon>
    </lineage>
</organism>
<feature type="domain" description="VWFD" evidence="9">
    <location>
        <begin position="1614"/>
        <end position="1794"/>
    </location>
</feature>
<feature type="domain" description="VWFD" evidence="9">
    <location>
        <begin position="814"/>
        <end position="994"/>
    </location>
</feature>
<dbReference type="GO" id="GO:0031012">
    <property type="term" value="C:extracellular matrix"/>
    <property type="evidence" value="ECO:0007669"/>
    <property type="project" value="TreeGrafter"/>
</dbReference>
<keyword evidence="3 6" id="KW-0067">ATP-binding</keyword>
<dbReference type="InterPro" id="IPR050780">
    <property type="entry name" value="Mucin_vWF_Thrombospondin_sf"/>
</dbReference>
<feature type="compositionally biased region" description="Polar residues" evidence="7">
    <location>
        <begin position="2169"/>
        <end position="2178"/>
    </location>
</feature>
<evidence type="ECO:0000259" key="8">
    <source>
        <dbReference type="PROSITE" id="PS50011"/>
    </source>
</evidence>
<keyword evidence="2 6" id="KW-0547">Nucleotide-binding</keyword>
<evidence type="ECO:0000256" key="5">
    <source>
        <dbReference type="ARBA" id="ARBA00023180"/>
    </source>
</evidence>
<feature type="domain" description="VWFD" evidence="9">
    <location>
        <begin position="423"/>
        <end position="603"/>
    </location>
</feature>
<dbReference type="InterPro" id="IPR035234">
    <property type="entry name" value="IgGFc-bd_N"/>
</dbReference>
<keyword evidence="11" id="KW-1185">Reference proteome</keyword>
<evidence type="ECO:0000313" key="11">
    <source>
        <dbReference type="Proteomes" id="UP000736164"/>
    </source>
</evidence>
<dbReference type="Pfam" id="PF01826">
    <property type="entry name" value="TIL"/>
    <property type="match status" value="5"/>
</dbReference>
<dbReference type="GO" id="GO:0005524">
    <property type="term" value="F:ATP binding"/>
    <property type="evidence" value="ECO:0007669"/>
    <property type="project" value="UniProtKB-UniRule"/>
</dbReference>
<name>A0A8J7NNT2_ATRSP</name>
<feature type="domain" description="VWFD" evidence="9">
    <location>
        <begin position="2386"/>
        <end position="2567"/>
    </location>
</feature>
<dbReference type="Gene3D" id="1.10.510.10">
    <property type="entry name" value="Transferase(Phosphotransferase) domain 1"/>
    <property type="match status" value="1"/>
</dbReference>
<evidence type="ECO:0000256" key="3">
    <source>
        <dbReference type="ARBA" id="ARBA00022840"/>
    </source>
</evidence>
<reference evidence="10" key="1">
    <citation type="journal article" date="2021" name="Cell">
        <title>Tracing the genetic footprints of vertebrate landing in non-teleost ray-finned fishes.</title>
        <authorList>
            <person name="Bi X."/>
            <person name="Wang K."/>
            <person name="Yang L."/>
            <person name="Pan H."/>
            <person name="Jiang H."/>
            <person name="Wei Q."/>
            <person name="Fang M."/>
            <person name="Yu H."/>
            <person name="Zhu C."/>
            <person name="Cai Y."/>
            <person name="He Y."/>
            <person name="Gan X."/>
            <person name="Zeng H."/>
            <person name="Yu D."/>
            <person name="Zhu Y."/>
            <person name="Jiang H."/>
            <person name="Qiu Q."/>
            <person name="Yang H."/>
            <person name="Zhang Y.E."/>
            <person name="Wang W."/>
            <person name="Zhu M."/>
            <person name="He S."/>
            <person name="Zhang G."/>
        </authorList>
    </citation>
    <scope>NUCLEOTIDE SEQUENCE</scope>
    <source>
        <strain evidence="10">Allg_001</strain>
    </source>
</reference>
<feature type="domain" description="VWFD" evidence="9">
    <location>
        <begin position="1206"/>
        <end position="1382"/>
    </location>
</feature>
<dbReference type="InterPro" id="IPR001007">
    <property type="entry name" value="VWF_dom"/>
</dbReference>
<feature type="region of interest" description="Disordered" evidence="7">
    <location>
        <begin position="2996"/>
        <end position="3021"/>
    </location>
</feature>